<gene>
    <name evidence="1" type="ORF">DFP72DRAFT_943604</name>
</gene>
<dbReference type="Proteomes" id="UP000521943">
    <property type="component" value="Unassembled WGS sequence"/>
</dbReference>
<sequence length="53" mass="5719">MYSIFKAIHTFSQSPSSSPSDVSKSNYVHLTEFLAALTPLCSTNPSLFAPPPC</sequence>
<protein>
    <submittedName>
        <fullName evidence="1">Uncharacterized protein</fullName>
    </submittedName>
</protein>
<accession>A0A8H6H6T8</accession>
<dbReference type="EMBL" id="JACGCI010000238">
    <property type="protein sequence ID" value="KAF6741524.1"/>
    <property type="molecule type" value="Genomic_DNA"/>
</dbReference>
<evidence type="ECO:0000313" key="1">
    <source>
        <dbReference type="EMBL" id="KAF6741524.1"/>
    </source>
</evidence>
<evidence type="ECO:0000313" key="2">
    <source>
        <dbReference type="Proteomes" id="UP000521943"/>
    </source>
</evidence>
<reference evidence="1 2" key="1">
    <citation type="submission" date="2020-07" db="EMBL/GenBank/DDBJ databases">
        <title>Comparative genomics of pyrophilous fungi reveals a link between fire events and developmental genes.</title>
        <authorList>
            <consortium name="DOE Joint Genome Institute"/>
            <person name="Steindorff A.S."/>
            <person name="Carver A."/>
            <person name="Calhoun S."/>
            <person name="Stillman K."/>
            <person name="Liu H."/>
            <person name="Lipzen A."/>
            <person name="Pangilinan J."/>
            <person name="Labutti K."/>
            <person name="Bruns T.D."/>
            <person name="Grigoriev I.V."/>
        </authorList>
    </citation>
    <scope>NUCLEOTIDE SEQUENCE [LARGE SCALE GENOMIC DNA]</scope>
    <source>
        <strain evidence="1 2">CBS 144469</strain>
    </source>
</reference>
<comment type="caution">
    <text evidence="1">The sequence shown here is derived from an EMBL/GenBank/DDBJ whole genome shotgun (WGS) entry which is preliminary data.</text>
</comment>
<name>A0A8H6H6T8_9AGAR</name>
<dbReference type="AlphaFoldDB" id="A0A8H6H6T8"/>
<organism evidence="1 2">
    <name type="scientific">Ephemerocybe angulata</name>
    <dbReference type="NCBI Taxonomy" id="980116"/>
    <lineage>
        <taxon>Eukaryota</taxon>
        <taxon>Fungi</taxon>
        <taxon>Dikarya</taxon>
        <taxon>Basidiomycota</taxon>
        <taxon>Agaricomycotina</taxon>
        <taxon>Agaricomycetes</taxon>
        <taxon>Agaricomycetidae</taxon>
        <taxon>Agaricales</taxon>
        <taxon>Agaricineae</taxon>
        <taxon>Psathyrellaceae</taxon>
        <taxon>Ephemerocybe</taxon>
    </lineage>
</organism>
<keyword evidence="2" id="KW-1185">Reference proteome</keyword>
<proteinExistence type="predicted"/>